<dbReference type="AlphaFoldDB" id="A0A4Q5I120"/>
<comment type="caution">
    <text evidence="1">The sequence shown here is derived from an EMBL/GenBank/DDBJ whole genome shotgun (WGS) entry which is preliminary data.</text>
</comment>
<dbReference type="EMBL" id="VVZA01000008">
    <property type="protein sequence ID" value="KAA5405140.1"/>
    <property type="molecule type" value="Genomic_DNA"/>
</dbReference>
<dbReference type="EMBL" id="VVYY01000001">
    <property type="protein sequence ID" value="KAA5400959.1"/>
    <property type="molecule type" value="Genomic_DNA"/>
</dbReference>
<accession>A0A4Q5I120</accession>
<dbReference type="Proteomes" id="UP000481616">
    <property type="component" value="Unassembled WGS sequence"/>
</dbReference>
<evidence type="ECO:0000313" key="2">
    <source>
        <dbReference type="EMBL" id="KAA5405140.1"/>
    </source>
</evidence>
<dbReference type="InterPro" id="IPR025342">
    <property type="entry name" value="DUF4248"/>
</dbReference>
<dbReference type="Proteomes" id="UP000441162">
    <property type="component" value="Unassembled WGS sequence"/>
</dbReference>
<evidence type="ECO:0000313" key="3">
    <source>
        <dbReference type="Proteomes" id="UP000441162"/>
    </source>
</evidence>
<proteinExistence type="predicted"/>
<dbReference type="RefSeq" id="WP_130053630.1">
    <property type="nucleotide sequence ID" value="NZ_RCXK01000001.1"/>
</dbReference>
<organism evidence="1 4">
    <name type="scientific">Phocaeicola dorei</name>
    <dbReference type="NCBI Taxonomy" id="357276"/>
    <lineage>
        <taxon>Bacteria</taxon>
        <taxon>Pseudomonadati</taxon>
        <taxon>Bacteroidota</taxon>
        <taxon>Bacteroidia</taxon>
        <taxon>Bacteroidales</taxon>
        <taxon>Bacteroidaceae</taxon>
        <taxon>Phocaeicola</taxon>
    </lineage>
</organism>
<sequence>MNKEEAYSGEWPVKPYYKRDLAMGYAPDITPVAALNRLSAWIHHHKSLYQVLLDSGYVDRQRIFNSVQVELIFHYLGRP</sequence>
<reference evidence="3 4" key="1">
    <citation type="journal article" date="2019" name="Nat. Med.">
        <title>A library of human gut bacterial isolates paired with longitudinal multiomics data enables mechanistic microbiome research.</title>
        <authorList>
            <person name="Poyet M."/>
            <person name="Groussin M."/>
            <person name="Gibbons S.M."/>
            <person name="Avila-Pacheco J."/>
            <person name="Jiang X."/>
            <person name="Kearney S.M."/>
            <person name="Perrotta A.R."/>
            <person name="Berdy B."/>
            <person name="Zhao S."/>
            <person name="Lieberman T.D."/>
            <person name="Swanson P.K."/>
            <person name="Smith M."/>
            <person name="Roesemann S."/>
            <person name="Alexander J.E."/>
            <person name="Rich S.A."/>
            <person name="Livny J."/>
            <person name="Vlamakis H."/>
            <person name="Clish C."/>
            <person name="Bullock K."/>
            <person name="Deik A."/>
            <person name="Scott J."/>
            <person name="Pierce K.A."/>
            <person name="Xavier R.J."/>
            <person name="Alm E.J."/>
        </authorList>
    </citation>
    <scope>NUCLEOTIDE SEQUENCE [LARGE SCALE GENOMIC DNA]</scope>
    <source>
        <strain evidence="1 4">BIOML-A1</strain>
        <strain evidence="2 3">BIOML-A4</strain>
    </source>
</reference>
<evidence type="ECO:0000313" key="4">
    <source>
        <dbReference type="Proteomes" id="UP000481616"/>
    </source>
</evidence>
<protein>
    <submittedName>
        <fullName evidence="1">DUF4248 domain-containing protein</fullName>
    </submittedName>
</protein>
<gene>
    <name evidence="2" type="ORF">F2Y51_10845</name>
    <name evidence="1" type="ORF">F2Y58_01040</name>
</gene>
<evidence type="ECO:0000313" key="1">
    <source>
        <dbReference type="EMBL" id="KAA5400959.1"/>
    </source>
</evidence>
<name>A0A4Q5I120_9BACT</name>
<dbReference type="Pfam" id="PF14053">
    <property type="entry name" value="DUF4248"/>
    <property type="match status" value="1"/>
</dbReference>